<dbReference type="CDD" id="cd06581">
    <property type="entry name" value="TM_PBP1_LivM_like"/>
    <property type="match status" value="1"/>
</dbReference>
<evidence type="ECO:0000313" key="7">
    <source>
        <dbReference type="EMBL" id="ADK84673.1"/>
    </source>
</evidence>
<sequence>MDQTDEQRPMQKYSLNMAMAAALVGVVALAQVGAIDLYVQSVLMFMAINVIMASSLNLVNGFMGEFSCGHGGFMCVGAYVGSVLSMMLFTDSHLYGAALLPPQWAVALFPLVLLGGGAAAALAGVIVAVPSFKTRGDYLAIITLAVNYIVISAVHNLDIVGGPRGLTGMRPTIMAMGQVVDLPWMMIWVLVGATGCLFIIRRYVNSTYGKGVIAISQDEIAAEIMSVNTNRLKLITFMVSSGLAGVAGALYAHVVGYLNPGAFDILKSTEAMVMVYLGGMGSLSGSVIAAVLFTLLLEVLRPLQIYKWVIVPLILILLMQFRPEGLMGDKELSDIFPRLRKYFTFK</sequence>
<feature type="transmembrane region" description="Helical" evidence="6">
    <location>
        <begin position="182"/>
        <end position="200"/>
    </location>
</feature>
<comment type="subcellular location">
    <subcellularLocation>
        <location evidence="1">Cell membrane</location>
        <topology evidence="1">Multi-pass membrane protein</topology>
    </subcellularLocation>
</comment>
<feature type="transmembrane region" description="Helical" evidence="6">
    <location>
        <begin position="38"/>
        <end position="59"/>
    </location>
</feature>
<evidence type="ECO:0000256" key="6">
    <source>
        <dbReference type="SAM" id="Phobius"/>
    </source>
</evidence>
<dbReference type="HOGENOM" id="CLU_031365_1_2_7"/>
<feature type="transmembrane region" description="Helical" evidence="6">
    <location>
        <begin position="274"/>
        <end position="297"/>
    </location>
</feature>
<accession>E1QGI0</accession>
<dbReference type="GO" id="GO:0015658">
    <property type="term" value="F:branched-chain amino acid transmembrane transporter activity"/>
    <property type="evidence" value="ECO:0007669"/>
    <property type="project" value="InterPro"/>
</dbReference>
<reference evidence="7 8" key="1">
    <citation type="journal article" date="2010" name="Stand. Genomic Sci.">
        <title>Complete genome sequence of Desulfarculus baarsii type strain (2st14).</title>
        <authorList>
            <person name="Sun H."/>
            <person name="Spring S."/>
            <person name="Lapidus A."/>
            <person name="Davenport K."/>
            <person name="Del Rio T.G."/>
            <person name="Tice H."/>
            <person name="Nolan M."/>
            <person name="Copeland A."/>
            <person name="Cheng J.F."/>
            <person name="Lucas S."/>
            <person name="Tapia R."/>
            <person name="Goodwin L."/>
            <person name="Pitluck S."/>
            <person name="Ivanova N."/>
            <person name="Pagani I."/>
            <person name="Mavromatis K."/>
            <person name="Ovchinnikova G."/>
            <person name="Pati A."/>
            <person name="Chen A."/>
            <person name="Palaniappan K."/>
            <person name="Hauser L."/>
            <person name="Chang Y.J."/>
            <person name="Jeffries C.D."/>
            <person name="Detter J.C."/>
            <person name="Han C."/>
            <person name="Rohde M."/>
            <person name="Brambilla E."/>
            <person name="Goker M."/>
            <person name="Woyke T."/>
            <person name="Bristow J."/>
            <person name="Eisen J.A."/>
            <person name="Markowitz V."/>
            <person name="Hugenholtz P."/>
            <person name="Kyrpides N.C."/>
            <person name="Klenk H.P."/>
            <person name="Land M."/>
        </authorList>
    </citation>
    <scope>NUCLEOTIDE SEQUENCE [LARGE SCALE GENOMIC DNA]</scope>
    <source>
        <strain evidence="8">ATCC 33931 / DSM 2075 / LMG 7858 / VKM B-1802 / 2st14</strain>
    </source>
</reference>
<gene>
    <name evidence="7" type="ordered locus">Deba_1305</name>
</gene>
<proteinExistence type="predicted"/>
<dbReference type="eggNOG" id="COG4177">
    <property type="taxonomic scope" value="Bacteria"/>
</dbReference>
<dbReference type="STRING" id="644282.Deba_1305"/>
<feature type="transmembrane region" description="Helical" evidence="6">
    <location>
        <begin position="138"/>
        <end position="162"/>
    </location>
</feature>
<dbReference type="InterPro" id="IPR001851">
    <property type="entry name" value="ABC_transp_permease"/>
</dbReference>
<keyword evidence="8" id="KW-1185">Reference proteome</keyword>
<keyword evidence="4 6" id="KW-1133">Transmembrane helix</keyword>
<dbReference type="KEGG" id="dbr:Deba_1305"/>
<dbReference type="Pfam" id="PF02653">
    <property type="entry name" value="BPD_transp_2"/>
    <property type="match status" value="1"/>
</dbReference>
<dbReference type="AlphaFoldDB" id="E1QGI0"/>
<keyword evidence="3 6" id="KW-0812">Transmembrane</keyword>
<keyword evidence="5 6" id="KW-0472">Membrane</keyword>
<feature type="transmembrane region" description="Helical" evidence="6">
    <location>
        <begin position="234"/>
        <end position="254"/>
    </location>
</feature>
<protein>
    <submittedName>
        <fullName evidence="7">Inner-membrane translocator</fullName>
    </submittedName>
</protein>
<feature type="transmembrane region" description="Helical" evidence="6">
    <location>
        <begin position="104"/>
        <end position="129"/>
    </location>
</feature>
<evidence type="ECO:0000313" key="8">
    <source>
        <dbReference type="Proteomes" id="UP000009047"/>
    </source>
</evidence>
<dbReference type="PANTHER" id="PTHR30482">
    <property type="entry name" value="HIGH-AFFINITY BRANCHED-CHAIN AMINO ACID TRANSPORT SYSTEM PERMEASE"/>
    <property type="match status" value="1"/>
</dbReference>
<evidence type="ECO:0000256" key="1">
    <source>
        <dbReference type="ARBA" id="ARBA00004651"/>
    </source>
</evidence>
<name>E1QGI0_DESB2</name>
<evidence type="ECO:0000256" key="4">
    <source>
        <dbReference type="ARBA" id="ARBA00022989"/>
    </source>
</evidence>
<dbReference type="PANTHER" id="PTHR30482:SF10">
    <property type="entry name" value="HIGH-AFFINITY BRANCHED-CHAIN AMINO ACID TRANSPORT PROTEIN BRAE"/>
    <property type="match status" value="1"/>
</dbReference>
<organism evidence="7 8">
    <name type="scientific">Desulfarculus baarsii (strain ATCC 33931 / DSM 2075 / LMG 7858 / VKM B-1802 / 2st14)</name>
    <dbReference type="NCBI Taxonomy" id="644282"/>
    <lineage>
        <taxon>Bacteria</taxon>
        <taxon>Pseudomonadati</taxon>
        <taxon>Thermodesulfobacteriota</taxon>
        <taxon>Desulfarculia</taxon>
        <taxon>Desulfarculales</taxon>
        <taxon>Desulfarculaceae</taxon>
        <taxon>Desulfarculus</taxon>
    </lineage>
</organism>
<dbReference type="EMBL" id="CP002085">
    <property type="protein sequence ID" value="ADK84673.1"/>
    <property type="molecule type" value="Genomic_DNA"/>
</dbReference>
<feature type="transmembrane region" description="Helical" evidence="6">
    <location>
        <begin position="304"/>
        <end position="321"/>
    </location>
</feature>
<keyword evidence="2" id="KW-1003">Cell membrane</keyword>
<feature type="transmembrane region" description="Helical" evidence="6">
    <location>
        <begin position="12"/>
        <end position="32"/>
    </location>
</feature>
<evidence type="ECO:0000256" key="3">
    <source>
        <dbReference type="ARBA" id="ARBA00022692"/>
    </source>
</evidence>
<dbReference type="GO" id="GO:0005886">
    <property type="term" value="C:plasma membrane"/>
    <property type="evidence" value="ECO:0007669"/>
    <property type="project" value="UniProtKB-SubCell"/>
</dbReference>
<evidence type="ECO:0000256" key="5">
    <source>
        <dbReference type="ARBA" id="ARBA00023136"/>
    </source>
</evidence>
<feature type="transmembrane region" description="Helical" evidence="6">
    <location>
        <begin position="71"/>
        <end position="89"/>
    </location>
</feature>
<dbReference type="InterPro" id="IPR043428">
    <property type="entry name" value="LivM-like"/>
</dbReference>
<evidence type="ECO:0000256" key="2">
    <source>
        <dbReference type="ARBA" id="ARBA00022475"/>
    </source>
</evidence>
<dbReference type="Proteomes" id="UP000009047">
    <property type="component" value="Chromosome"/>
</dbReference>